<dbReference type="STRING" id="41997.RV16_GL002352"/>
<evidence type="ECO:0000313" key="2">
    <source>
        <dbReference type="Proteomes" id="UP000014136"/>
    </source>
</evidence>
<dbReference type="OrthoDB" id="1654131at2"/>
<dbReference type="NCBIfam" id="TIGR02678">
    <property type="entry name" value="TIGR02678 family protein"/>
    <property type="match status" value="1"/>
</dbReference>
<comment type="caution">
    <text evidence="1">The sequence shown here is derived from an EMBL/GenBank/DDBJ whole genome shotgun (WGS) entry which is preliminary data.</text>
</comment>
<dbReference type="RefSeq" id="WP_016173873.1">
    <property type="nucleotide sequence ID" value="NZ_KE136389.1"/>
</dbReference>
<evidence type="ECO:0000313" key="1">
    <source>
        <dbReference type="EMBL" id="EOT30358.1"/>
    </source>
</evidence>
<organism evidence="1 2">
    <name type="scientific">Enterococcus saccharolyticus subsp. saccharolyticus ATCC 43076</name>
    <dbReference type="NCBI Taxonomy" id="1139996"/>
    <lineage>
        <taxon>Bacteria</taxon>
        <taxon>Bacillati</taxon>
        <taxon>Bacillota</taxon>
        <taxon>Bacilli</taxon>
        <taxon>Lactobacillales</taxon>
        <taxon>Enterococcaceae</taxon>
        <taxon>Enterococcus</taxon>
    </lineage>
</organism>
<keyword evidence="2" id="KW-1185">Reference proteome</keyword>
<dbReference type="HOGENOM" id="CLU_058022_0_0_9"/>
<dbReference type="Pfam" id="PF09661">
    <property type="entry name" value="DUF2398"/>
    <property type="match status" value="1"/>
</dbReference>
<proteinExistence type="predicted"/>
<dbReference type="InterPro" id="IPR013494">
    <property type="entry name" value="CHP02678"/>
</dbReference>
<dbReference type="Proteomes" id="UP000014136">
    <property type="component" value="Unassembled WGS sequence"/>
</dbReference>
<sequence>MKPEEWRRAFKLLFENFWIVRTVDFDSYNFLRRHQNELQKELRRRFGMSLVIRQQYIQLLKRPHKLASWMGDIGFQSSFDYALFCCAMAYIEGLENETPFMLDELIRDLELLAPEEIFLDWTNYNQRKSLVRVIKKLQELHLIEKIQGEEENFEQSEMNQEVLFTTTTQARAFLSRAPQSYIAYESFEHYWQDLQTSRNLEGNQLLYQRLMMEPVIYRTAENEEIFVRLRNYYFHTQEYIEDYTDFYFELYRDYAAFTLEKREGWSEVFPSRRVVDEILIQLATILRADGADYSVYGVIELTVEDWEVLVRKLQQSYSSYWSKEFKEMSLEQLSVTLLNRAKSWQLIEENETISILPVFGRLIAEMEAKI</sequence>
<reference evidence="1 2" key="1">
    <citation type="submission" date="2013-03" db="EMBL/GenBank/DDBJ databases">
        <title>The Genome Sequence of Enterococcus saccharolyticus ATCC_43076 (Illumina only assembly).</title>
        <authorList>
            <consortium name="The Broad Institute Genomics Platform"/>
            <consortium name="The Broad Institute Genome Sequencing Center for Infectious Disease"/>
            <person name="Earl A."/>
            <person name="Russ C."/>
            <person name="Gilmore M."/>
            <person name="Surin D."/>
            <person name="Walker B."/>
            <person name="Young S."/>
            <person name="Zeng Q."/>
            <person name="Gargeya S."/>
            <person name="Fitzgerald M."/>
            <person name="Haas B."/>
            <person name="Abouelleil A."/>
            <person name="Allen A.W."/>
            <person name="Alvarado L."/>
            <person name="Arachchi H.M."/>
            <person name="Berlin A.M."/>
            <person name="Chapman S.B."/>
            <person name="Gainer-Dewar J."/>
            <person name="Goldberg J."/>
            <person name="Griggs A."/>
            <person name="Gujja S."/>
            <person name="Hansen M."/>
            <person name="Howarth C."/>
            <person name="Imamovic A."/>
            <person name="Ireland A."/>
            <person name="Larimer J."/>
            <person name="McCowan C."/>
            <person name="Murphy C."/>
            <person name="Pearson M."/>
            <person name="Poon T.W."/>
            <person name="Priest M."/>
            <person name="Roberts A."/>
            <person name="Saif S."/>
            <person name="Shea T."/>
            <person name="Sisk P."/>
            <person name="Sykes S."/>
            <person name="Wortman J."/>
            <person name="Nusbaum C."/>
            <person name="Birren B."/>
        </authorList>
    </citation>
    <scope>NUCLEOTIDE SEQUENCE [LARGE SCALE GENOMIC DNA]</scope>
    <source>
        <strain evidence="1 2">ATCC 43076</strain>
    </source>
</reference>
<name>S0NFE2_9ENTE</name>
<dbReference type="AlphaFoldDB" id="S0NFE2"/>
<dbReference type="eggNOG" id="ENOG502Z813">
    <property type="taxonomic scope" value="Bacteria"/>
</dbReference>
<gene>
    <name evidence="1" type="ORF">OMQ_00061</name>
</gene>
<dbReference type="PATRIC" id="fig|1139996.3.peg.52"/>
<dbReference type="EMBL" id="AHYT01000001">
    <property type="protein sequence ID" value="EOT30358.1"/>
    <property type="molecule type" value="Genomic_DNA"/>
</dbReference>
<accession>S0NFE2</accession>
<protein>
    <submittedName>
        <fullName evidence="1">TIGR02678 family protein</fullName>
    </submittedName>
</protein>